<keyword evidence="2" id="KW-1185">Reference proteome</keyword>
<name>A0A4C1UJ71_EUMVA</name>
<dbReference type="Proteomes" id="UP000299102">
    <property type="component" value="Unassembled WGS sequence"/>
</dbReference>
<comment type="caution">
    <text evidence="1">The sequence shown here is derived from an EMBL/GenBank/DDBJ whole genome shotgun (WGS) entry which is preliminary data.</text>
</comment>
<evidence type="ECO:0000313" key="1">
    <source>
        <dbReference type="EMBL" id="GBP26523.1"/>
    </source>
</evidence>
<protein>
    <submittedName>
        <fullName evidence="1">Uncharacterized protein</fullName>
    </submittedName>
</protein>
<sequence>MPELKVSSGDRTTPNGLHLLIERHRIRFGVARYRKNSWLKYHSRAQYHMWSFETSKFVGLAGGRRVWRVRRRRRLAITRRLVLTLQ</sequence>
<reference evidence="1 2" key="1">
    <citation type="journal article" date="2019" name="Commun. Biol.">
        <title>The bagworm genome reveals a unique fibroin gene that provides high tensile strength.</title>
        <authorList>
            <person name="Kono N."/>
            <person name="Nakamura H."/>
            <person name="Ohtoshi R."/>
            <person name="Tomita M."/>
            <person name="Numata K."/>
            <person name="Arakawa K."/>
        </authorList>
    </citation>
    <scope>NUCLEOTIDE SEQUENCE [LARGE SCALE GENOMIC DNA]</scope>
</reference>
<accession>A0A4C1UJ71</accession>
<gene>
    <name evidence="1" type="ORF">EVAR_86025_1</name>
</gene>
<proteinExistence type="predicted"/>
<dbReference type="AlphaFoldDB" id="A0A4C1UJ71"/>
<organism evidence="1 2">
    <name type="scientific">Eumeta variegata</name>
    <name type="common">Bagworm moth</name>
    <name type="synonym">Eumeta japonica</name>
    <dbReference type="NCBI Taxonomy" id="151549"/>
    <lineage>
        <taxon>Eukaryota</taxon>
        <taxon>Metazoa</taxon>
        <taxon>Ecdysozoa</taxon>
        <taxon>Arthropoda</taxon>
        <taxon>Hexapoda</taxon>
        <taxon>Insecta</taxon>
        <taxon>Pterygota</taxon>
        <taxon>Neoptera</taxon>
        <taxon>Endopterygota</taxon>
        <taxon>Lepidoptera</taxon>
        <taxon>Glossata</taxon>
        <taxon>Ditrysia</taxon>
        <taxon>Tineoidea</taxon>
        <taxon>Psychidae</taxon>
        <taxon>Oiketicinae</taxon>
        <taxon>Eumeta</taxon>
    </lineage>
</organism>
<evidence type="ECO:0000313" key="2">
    <source>
        <dbReference type="Proteomes" id="UP000299102"/>
    </source>
</evidence>
<dbReference type="EMBL" id="BGZK01000181">
    <property type="protein sequence ID" value="GBP26523.1"/>
    <property type="molecule type" value="Genomic_DNA"/>
</dbReference>